<evidence type="ECO:0000313" key="2">
    <source>
        <dbReference type="EMBL" id="KAF0025921.1"/>
    </source>
</evidence>
<reference evidence="2 3" key="1">
    <citation type="submission" date="2019-06" db="EMBL/GenBank/DDBJ databases">
        <title>Draft genomes of female and male turbot (Scophthalmus maximus).</title>
        <authorList>
            <person name="Xu H."/>
            <person name="Xu X.-W."/>
            <person name="Shao C."/>
            <person name="Chen S."/>
        </authorList>
    </citation>
    <scope>NUCLEOTIDE SEQUENCE [LARGE SCALE GENOMIC DNA]</scope>
    <source>
        <strain evidence="2">Ysfricsl-2016a</strain>
        <tissue evidence="2">Blood</tissue>
    </source>
</reference>
<dbReference type="EMBL" id="VEVO01000020">
    <property type="protein sequence ID" value="KAF0025921.1"/>
    <property type="molecule type" value="Genomic_DNA"/>
</dbReference>
<feature type="region of interest" description="Disordered" evidence="1">
    <location>
        <begin position="138"/>
        <end position="165"/>
    </location>
</feature>
<dbReference type="AlphaFoldDB" id="A0A6A4S413"/>
<proteinExistence type="predicted"/>
<gene>
    <name evidence="2" type="ORF">F2P81_022802</name>
</gene>
<dbReference type="Proteomes" id="UP000438429">
    <property type="component" value="Unassembled WGS sequence"/>
</dbReference>
<protein>
    <submittedName>
        <fullName evidence="2">Uncharacterized protein</fullName>
    </submittedName>
</protein>
<accession>A0A6A4S413</accession>
<organism evidence="2 3">
    <name type="scientific">Scophthalmus maximus</name>
    <name type="common">Turbot</name>
    <name type="synonym">Psetta maxima</name>
    <dbReference type="NCBI Taxonomy" id="52904"/>
    <lineage>
        <taxon>Eukaryota</taxon>
        <taxon>Metazoa</taxon>
        <taxon>Chordata</taxon>
        <taxon>Craniata</taxon>
        <taxon>Vertebrata</taxon>
        <taxon>Euteleostomi</taxon>
        <taxon>Actinopterygii</taxon>
        <taxon>Neopterygii</taxon>
        <taxon>Teleostei</taxon>
        <taxon>Neoteleostei</taxon>
        <taxon>Acanthomorphata</taxon>
        <taxon>Carangaria</taxon>
        <taxon>Pleuronectiformes</taxon>
        <taxon>Pleuronectoidei</taxon>
        <taxon>Scophthalmidae</taxon>
        <taxon>Scophthalmus</taxon>
    </lineage>
</organism>
<comment type="caution">
    <text evidence="2">The sequence shown here is derived from an EMBL/GenBank/DDBJ whole genome shotgun (WGS) entry which is preliminary data.</text>
</comment>
<sequence length="165" mass="18814">MDSNLICSELMHFPFQPLCRRASPSIPRQKQNPLSSERRPFKNPAPCSHRRPNAPHAPQTSAQKSRSSASRRKKKSCRDDMNGGTMAMHVPFPPPLGASTRRTRGIHRLRQLRDAVKGEITMRAHVSARLQVLSSVMQKQKKHDRESDEFVSDFLPDGERRRPLT</sequence>
<name>A0A6A4S413_SCOMX</name>
<feature type="region of interest" description="Disordered" evidence="1">
    <location>
        <begin position="20"/>
        <end position="100"/>
    </location>
</feature>
<evidence type="ECO:0000313" key="3">
    <source>
        <dbReference type="Proteomes" id="UP000438429"/>
    </source>
</evidence>
<feature type="compositionally biased region" description="Polar residues" evidence="1">
    <location>
        <begin position="26"/>
        <end position="35"/>
    </location>
</feature>
<evidence type="ECO:0000256" key="1">
    <source>
        <dbReference type="SAM" id="MobiDB-lite"/>
    </source>
</evidence>